<dbReference type="InterPro" id="IPR011990">
    <property type="entry name" value="TPR-like_helical_dom_sf"/>
</dbReference>
<dbReference type="Gene3D" id="3.40.50.11380">
    <property type="match status" value="1"/>
</dbReference>
<dbReference type="SUPFAM" id="SSF53756">
    <property type="entry name" value="UDP-Glycosyltransferase/glycogen phosphorylase"/>
    <property type="match status" value="1"/>
</dbReference>
<feature type="domain" description="O-GlcNAc transferase C-terminal" evidence="9">
    <location>
        <begin position="441"/>
        <end position="614"/>
    </location>
</feature>
<feature type="repeat" description="TPR" evidence="8">
    <location>
        <begin position="152"/>
        <end position="185"/>
    </location>
</feature>
<evidence type="ECO:0000259" key="9">
    <source>
        <dbReference type="Pfam" id="PF13844"/>
    </source>
</evidence>
<dbReference type="PANTHER" id="PTHR44835">
    <property type="entry name" value="UDP-N-ACETYLGLUCOSAMINE--PEPTIDE N-ACETYLGLUCOSAMINYLTRANSFERASE SPINDLY-RELATED"/>
    <property type="match status" value="1"/>
</dbReference>
<dbReference type="Pfam" id="PF07719">
    <property type="entry name" value="TPR_2"/>
    <property type="match status" value="1"/>
</dbReference>
<feature type="repeat" description="TPR" evidence="8">
    <location>
        <begin position="186"/>
        <end position="219"/>
    </location>
</feature>
<evidence type="ECO:0000313" key="11">
    <source>
        <dbReference type="Proteomes" id="UP000781958"/>
    </source>
</evidence>
<dbReference type="InterPro" id="IPR013105">
    <property type="entry name" value="TPR_2"/>
</dbReference>
<name>A0ABS4SKP8_9PROT</name>
<evidence type="ECO:0000256" key="5">
    <source>
        <dbReference type="ARBA" id="ARBA00022679"/>
    </source>
</evidence>
<dbReference type="Gene3D" id="1.25.40.10">
    <property type="entry name" value="Tetratricopeptide repeat domain"/>
    <property type="match status" value="3"/>
</dbReference>
<dbReference type="InterPro" id="IPR019734">
    <property type="entry name" value="TPR_rpt"/>
</dbReference>
<dbReference type="Proteomes" id="UP000781958">
    <property type="component" value="Unassembled WGS sequence"/>
</dbReference>
<protein>
    <recommendedName>
        <fullName evidence="3">protein O-GlcNAc transferase</fullName>
        <ecNumber evidence="3">2.4.1.255</ecNumber>
    </recommendedName>
</protein>
<comment type="pathway">
    <text evidence="1">Protein modification; protein glycosylation.</text>
</comment>
<keyword evidence="6" id="KW-0677">Repeat</keyword>
<reference evidence="10 11" key="1">
    <citation type="submission" date="2021-03" db="EMBL/GenBank/DDBJ databases">
        <title>Genomic Encyclopedia of Type Strains, Phase III (KMG-III): the genomes of soil and plant-associated and newly described type strains.</title>
        <authorList>
            <person name="Whitman W."/>
        </authorList>
    </citation>
    <scope>NUCLEOTIDE SEQUENCE [LARGE SCALE GENOMIC DNA]</scope>
    <source>
        <strain evidence="10 11">IMMIB AFH-6</strain>
    </source>
</reference>
<dbReference type="PROSITE" id="PS50005">
    <property type="entry name" value="TPR"/>
    <property type="match status" value="3"/>
</dbReference>
<dbReference type="SUPFAM" id="SSF48452">
    <property type="entry name" value="TPR-like"/>
    <property type="match status" value="1"/>
</dbReference>
<feature type="domain" description="O-GlcNAc transferase C-terminal" evidence="9">
    <location>
        <begin position="268"/>
        <end position="420"/>
    </location>
</feature>
<keyword evidence="5 10" id="KW-0808">Transferase</keyword>
<comment type="similarity">
    <text evidence="2">Belongs to the glycosyltransferase 41 family. O-GlcNAc transferase subfamily.</text>
</comment>
<organism evidence="10 11">
    <name type="scientific">Azospirillum rugosum</name>
    <dbReference type="NCBI Taxonomy" id="416170"/>
    <lineage>
        <taxon>Bacteria</taxon>
        <taxon>Pseudomonadati</taxon>
        <taxon>Pseudomonadota</taxon>
        <taxon>Alphaproteobacteria</taxon>
        <taxon>Rhodospirillales</taxon>
        <taxon>Azospirillaceae</taxon>
        <taxon>Azospirillum</taxon>
    </lineage>
</organism>
<keyword evidence="11" id="KW-1185">Reference proteome</keyword>
<evidence type="ECO:0000256" key="1">
    <source>
        <dbReference type="ARBA" id="ARBA00004922"/>
    </source>
</evidence>
<feature type="repeat" description="TPR" evidence="8">
    <location>
        <begin position="83"/>
        <end position="116"/>
    </location>
</feature>
<dbReference type="Gene3D" id="3.40.50.2000">
    <property type="entry name" value="Glycogen Phosphorylase B"/>
    <property type="match status" value="1"/>
</dbReference>
<dbReference type="InterPro" id="IPR029489">
    <property type="entry name" value="OGT/SEC/SPY_C"/>
</dbReference>
<gene>
    <name evidence="10" type="ORF">J2851_001746</name>
</gene>
<dbReference type="EC" id="2.4.1.255" evidence="3"/>
<dbReference type="RefSeq" id="WP_246500517.1">
    <property type="nucleotide sequence ID" value="NZ_JAGINP010000005.1"/>
</dbReference>
<dbReference type="SMART" id="SM00028">
    <property type="entry name" value="TPR"/>
    <property type="match status" value="5"/>
</dbReference>
<dbReference type="EMBL" id="JAGINP010000005">
    <property type="protein sequence ID" value="MBP2291985.1"/>
    <property type="molecule type" value="Genomic_DNA"/>
</dbReference>
<evidence type="ECO:0000256" key="3">
    <source>
        <dbReference type="ARBA" id="ARBA00011970"/>
    </source>
</evidence>
<evidence type="ECO:0000256" key="7">
    <source>
        <dbReference type="ARBA" id="ARBA00022803"/>
    </source>
</evidence>
<evidence type="ECO:0000256" key="6">
    <source>
        <dbReference type="ARBA" id="ARBA00022737"/>
    </source>
</evidence>
<dbReference type="Pfam" id="PF13432">
    <property type="entry name" value="TPR_16"/>
    <property type="match status" value="2"/>
</dbReference>
<comment type="caution">
    <text evidence="10">The sequence shown here is derived from an EMBL/GenBank/DDBJ whole genome shotgun (WGS) entry which is preliminary data.</text>
</comment>
<dbReference type="InterPro" id="IPR051939">
    <property type="entry name" value="Glycosyltr_41/O-GlcNAc_trsf"/>
</dbReference>
<accession>A0ABS4SKP8</accession>
<evidence type="ECO:0000256" key="4">
    <source>
        <dbReference type="ARBA" id="ARBA00022676"/>
    </source>
</evidence>
<evidence type="ECO:0000313" key="10">
    <source>
        <dbReference type="EMBL" id="MBP2291985.1"/>
    </source>
</evidence>
<dbReference type="PANTHER" id="PTHR44835:SF1">
    <property type="entry name" value="PROTEIN O-GLCNAC TRANSFERASE"/>
    <property type="match status" value="1"/>
</dbReference>
<proteinExistence type="inferred from homology"/>
<sequence>MTEPAAPPSAEPIFAEGHNALAAWLWAHGRADEAVAAWRRSVDLLPGFAEAHHNLALAYWTMSRLDEAVGEQRAAVRSAPGMAEAHANLGALLLSVGRPAEAAAALRRALALVPGDATALANLALAGVSPSRPGAVDPAAARRAALADPELAEAHARLGDSLSQATRLEDAACAYRRALALSPALAEVWANLGFVRQSQGDLDGAESGYRRALALDPGAMVVGSNLAYLGIFRPDVTPARVLDAHAAWDARHGRPLAASWRPHANARDPERRPVVGILSGDFRDHPAGRFAIRGVEALAAQGFDLLLYANQTEEDGYTRRFRDAARQFRHVMDRTDAELADLIRADRIDVLIDLAGHNARGRPGLFARRPAPVQVAWAGYMATTGMAAMDALLADRHHVPEGAERFYRERILRLPDAFIAWDPPAGAADPGPPPCRTGGPVTFGAFNIVTKLNDGVLATWAAVMGRVPGARLLVKTTALSCPATAALWRARFAAFGIAPHRLTFRGGTGTMEHMAAIAGVDVALDPFPFSGSTTTLETLWMGVPVITLSGETFASRHSLAFQRTAGLDGMAARDRDQYVDLAVAWATDRDRLAAFRREARARMAASPLCDGERFGRGLAELLHAEWRRWCEAA</sequence>
<keyword evidence="4" id="KW-0328">Glycosyltransferase</keyword>
<evidence type="ECO:0000256" key="8">
    <source>
        <dbReference type="PROSITE-ProRule" id="PRU00339"/>
    </source>
</evidence>
<dbReference type="GO" id="GO:0016740">
    <property type="term" value="F:transferase activity"/>
    <property type="evidence" value="ECO:0007669"/>
    <property type="project" value="UniProtKB-KW"/>
</dbReference>
<dbReference type="PROSITE" id="PS50293">
    <property type="entry name" value="TPR_REGION"/>
    <property type="match status" value="1"/>
</dbReference>
<keyword evidence="7 8" id="KW-0802">TPR repeat</keyword>
<evidence type="ECO:0000256" key="2">
    <source>
        <dbReference type="ARBA" id="ARBA00005386"/>
    </source>
</evidence>
<dbReference type="Pfam" id="PF13844">
    <property type="entry name" value="Glyco_transf_41"/>
    <property type="match status" value="2"/>
</dbReference>